<name>A0A841KJ97_9GAMM</name>
<keyword evidence="1" id="KW-0732">Signal</keyword>
<dbReference type="OrthoDB" id="5515706at2"/>
<dbReference type="AlphaFoldDB" id="A0A841KJ97"/>
<accession>A0A841KJ97</accession>
<dbReference type="RefSeq" id="WP_052394729.1">
    <property type="nucleotide sequence ID" value="NZ_JACHET010000001.1"/>
</dbReference>
<dbReference type="InterPro" id="IPR018711">
    <property type="entry name" value="NAGPA"/>
</dbReference>
<evidence type="ECO:0000313" key="3">
    <source>
        <dbReference type="EMBL" id="MBB6183839.1"/>
    </source>
</evidence>
<dbReference type="Proteomes" id="UP000560000">
    <property type="component" value="Unassembled WGS sequence"/>
</dbReference>
<reference evidence="3 4" key="1">
    <citation type="submission" date="2020-08" db="EMBL/GenBank/DDBJ databases">
        <title>Genomic Encyclopedia of Type Strains, Phase IV (KMG-IV): sequencing the most valuable type-strain genomes for metagenomic binning, comparative biology and taxonomic classification.</title>
        <authorList>
            <person name="Goeker M."/>
        </authorList>
    </citation>
    <scope>NUCLEOTIDE SEQUENCE [LARGE SCALE GENOMIC DNA]</scope>
    <source>
        <strain evidence="3 4">DSM 107085</strain>
    </source>
</reference>
<protein>
    <submittedName>
        <fullName evidence="3">Uncharacterized protein YigE (DUF2233 family)</fullName>
    </submittedName>
</protein>
<proteinExistence type="predicted"/>
<comment type="caution">
    <text evidence="3">The sequence shown here is derived from an EMBL/GenBank/DDBJ whole genome shotgun (WGS) entry which is preliminary data.</text>
</comment>
<evidence type="ECO:0000313" key="4">
    <source>
        <dbReference type="Proteomes" id="UP000560000"/>
    </source>
</evidence>
<sequence>MNRFTPPARRRVLRRMLPALLLCLTALAGCGSRAAQTGEQVRFDGAAYRVVTVDLRHSELTLHWRNPDTGQPFAGIDALRDWGKQHGKILRFAANAGIYDHKGAPLGLYVEHGKVLKPLNTAHGDPSAGNFSLQPNGVFLIDRQNHARVLSTDDYRAQHPDPRLATQSGPMLVIDGALNPHFLADSSSLKWRSGVCAPTPDRVVFAISETPVNFHAFARLFREKLGCRDALYLDGTISQFYDHGDYFGPPLFMTKPYAGMFAVFEDAKDS</sequence>
<gene>
    <name evidence="3" type="ORF">HNQ86_001184</name>
</gene>
<evidence type="ECO:0000256" key="1">
    <source>
        <dbReference type="SAM" id="SignalP"/>
    </source>
</evidence>
<feature type="signal peptide" evidence="1">
    <location>
        <begin position="1"/>
        <end position="28"/>
    </location>
</feature>
<dbReference type="PROSITE" id="PS51257">
    <property type="entry name" value="PROKAR_LIPOPROTEIN"/>
    <property type="match status" value="1"/>
</dbReference>
<organism evidence="3 4">
    <name type="scientific">Oleiagrimonas soli</name>
    <dbReference type="NCBI Taxonomy" id="1543381"/>
    <lineage>
        <taxon>Bacteria</taxon>
        <taxon>Pseudomonadati</taxon>
        <taxon>Pseudomonadota</taxon>
        <taxon>Gammaproteobacteria</taxon>
        <taxon>Lysobacterales</taxon>
        <taxon>Rhodanobacteraceae</taxon>
        <taxon>Oleiagrimonas</taxon>
    </lineage>
</organism>
<feature type="domain" description="Phosphodiester glycosidase" evidence="2">
    <location>
        <begin position="92"/>
        <end position="238"/>
    </location>
</feature>
<dbReference type="EMBL" id="JACHET010000001">
    <property type="protein sequence ID" value="MBB6183839.1"/>
    <property type="molecule type" value="Genomic_DNA"/>
</dbReference>
<feature type="chain" id="PRO_5032850933" evidence="1">
    <location>
        <begin position="29"/>
        <end position="270"/>
    </location>
</feature>
<evidence type="ECO:0000259" key="2">
    <source>
        <dbReference type="Pfam" id="PF09992"/>
    </source>
</evidence>
<dbReference type="Pfam" id="PF09992">
    <property type="entry name" value="NAGPA"/>
    <property type="match status" value="1"/>
</dbReference>